<dbReference type="CDD" id="cd02972">
    <property type="entry name" value="DsbA_family"/>
    <property type="match status" value="1"/>
</dbReference>
<feature type="non-terminal residue" evidence="8">
    <location>
        <position position="213"/>
    </location>
</feature>
<sequence>MNKQKREHQERVKAQKQAAAARNKTLIKYGLWAGVVVLALLLILSFTQNMGLNIPANNEVISTDQTKGFKKSPVLLVEYSDFQCPACLTQHRTIRAAWKDIRRKVHLVYRHFPLTNIHPHATLAAHYAEAAGRQDKFWEMHDQLFDNQATWAKLDDPSATFDGYAKTLKLDMAKLETDLASAELKDKIKADIASGRDAGVTGTPTLFINGERL</sequence>
<dbReference type="AlphaFoldDB" id="A0A6S6SQ10"/>
<evidence type="ECO:0000259" key="7">
    <source>
        <dbReference type="PROSITE" id="PS51352"/>
    </source>
</evidence>
<evidence type="ECO:0000313" key="8">
    <source>
        <dbReference type="EMBL" id="CAA6809351.1"/>
    </source>
</evidence>
<keyword evidence="3" id="KW-0560">Oxidoreductase</keyword>
<feature type="transmembrane region" description="Helical" evidence="6">
    <location>
        <begin position="26"/>
        <end position="46"/>
    </location>
</feature>
<evidence type="ECO:0000256" key="5">
    <source>
        <dbReference type="ARBA" id="ARBA00023284"/>
    </source>
</evidence>
<keyword evidence="4" id="KW-1015">Disulfide bond</keyword>
<dbReference type="InterPro" id="IPR012336">
    <property type="entry name" value="Thioredoxin-like_fold"/>
</dbReference>
<dbReference type="Gene3D" id="3.40.30.10">
    <property type="entry name" value="Glutaredoxin"/>
    <property type="match status" value="1"/>
</dbReference>
<gene>
    <name evidence="8" type="ORF">HELGO_WM87489</name>
</gene>
<dbReference type="PANTHER" id="PTHR13887">
    <property type="entry name" value="GLUTATHIONE S-TRANSFERASE KAPPA"/>
    <property type="match status" value="1"/>
</dbReference>
<dbReference type="PANTHER" id="PTHR13887:SF14">
    <property type="entry name" value="DISULFIDE BOND FORMATION PROTEIN D"/>
    <property type="match status" value="1"/>
</dbReference>
<keyword evidence="5" id="KW-0676">Redox-active center</keyword>
<evidence type="ECO:0000256" key="4">
    <source>
        <dbReference type="ARBA" id="ARBA00023157"/>
    </source>
</evidence>
<dbReference type="GO" id="GO:0016491">
    <property type="term" value="F:oxidoreductase activity"/>
    <property type="evidence" value="ECO:0007669"/>
    <property type="project" value="UniProtKB-KW"/>
</dbReference>
<evidence type="ECO:0000256" key="6">
    <source>
        <dbReference type="SAM" id="Phobius"/>
    </source>
</evidence>
<keyword evidence="2" id="KW-0732">Signal</keyword>
<reference evidence="8" key="1">
    <citation type="submission" date="2020-01" db="EMBL/GenBank/DDBJ databases">
        <authorList>
            <person name="Meier V. D."/>
            <person name="Meier V D."/>
        </authorList>
    </citation>
    <scope>NUCLEOTIDE SEQUENCE</scope>
    <source>
        <strain evidence="8">HLG_WM_MAG_08</strain>
    </source>
</reference>
<dbReference type="EMBL" id="CACVAV010000147">
    <property type="protein sequence ID" value="CAA6809351.1"/>
    <property type="molecule type" value="Genomic_DNA"/>
</dbReference>
<keyword evidence="6" id="KW-0472">Membrane</keyword>
<feature type="domain" description="Thioredoxin" evidence="7">
    <location>
        <begin position="41"/>
        <end position="193"/>
    </location>
</feature>
<keyword evidence="6" id="KW-1133">Transmembrane helix</keyword>
<name>A0A6S6SQ10_9GAMM</name>
<comment type="similarity">
    <text evidence="1">Belongs to the thioredoxin family. DsbA subfamily.</text>
</comment>
<keyword evidence="6" id="KW-0812">Transmembrane</keyword>
<proteinExistence type="inferred from homology"/>
<dbReference type="InterPro" id="IPR013766">
    <property type="entry name" value="Thioredoxin_domain"/>
</dbReference>
<evidence type="ECO:0000256" key="3">
    <source>
        <dbReference type="ARBA" id="ARBA00023002"/>
    </source>
</evidence>
<evidence type="ECO:0000256" key="1">
    <source>
        <dbReference type="ARBA" id="ARBA00005791"/>
    </source>
</evidence>
<dbReference type="InterPro" id="IPR036249">
    <property type="entry name" value="Thioredoxin-like_sf"/>
</dbReference>
<dbReference type="SUPFAM" id="SSF52833">
    <property type="entry name" value="Thioredoxin-like"/>
    <property type="match status" value="1"/>
</dbReference>
<protein>
    <submittedName>
        <fullName evidence="8">Periplasmic thiol:disulfide interchange protein DsbA</fullName>
    </submittedName>
</protein>
<organism evidence="8">
    <name type="scientific">uncultured Thiotrichaceae bacterium</name>
    <dbReference type="NCBI Taxonomy" id="298394"/>
    <lineage>
        <taxon>Bacteria</taxon>
        <taxon>Pseudomonadati</taxon>
        <taxon>Pseudomonadota</taxon>
        <taxon>Gammaproteobacteria</taxon>
        <taxon>Thiotrichales</taxon>
        <taxon>Thiotrichaceae</taxon>
        <taxon>environmental samples</taxon>
    </lineage>
</organism>
<evidence type="ECO:0000256" key="2">
    <source>
        <dbReference type="ARBA" id="ARBA00022729"/>
    </source>
</evidence>
<dbReference type="PROSITE" id="PS51352">
    <property type="entry name" value="THIOREDOXIN_2"/>
    <property type="match status" value="1"/>
</dbReference>
<accession>A0A6S6SQ10</accession>
<dbReference type="Pfam" id="PF13462">
    <property type="entry name" value="Thioredoxin_4"/>
    <property type="match status" value="1"/>
</dbReference>